<evidence type="ECO:0000259" key="8">
    <source>
        <dbReference type="Pfam" id="PF08245"/>
    </source>
</evidence>
<evidence type="ECO:0000256" key="1">
    <source>
        <dbReference type="ARBA" id="ARBA00004496"/>
    </source>
</evidence>
<comment type="similarity">
    <text evidence="7">Belongs to the MurCDEF family.</text>
</comment>
<comment type="pathway">
    <text evidence="2 7">Cell wall biogenesis; peptidoglycan biosynthesis.</text>
</comment>
<keyword evidence="7" id="KW-0132">Cell division</keyword>
<dbReference type="GO" id="GO:0005524">
    <property type="term" value="F:ATP binding"/>
    <property type="evidence" value="ECO:0007669"/>
    <property type="project" value="UniProtKB-UniRule"/>
</dbReference>
<evidence type="ECO:0000256" key="5">
    <source>
        <dbReference type="ARBA" id="ARBA00022741"/>
    </source>
</evidence>
<dbReference type="GO" id="GO:0071555">
    <property type="term" value="P:cell wall organization"/>
    <property type="evidence" value="ECO:0007669"/>
    <property type="project" value="UniProtKB-KW"/>
</dbReference>
<keyword evidence="4 7" id="KW-0436">Ligase</keyword>
<keyword evidence="3 7" id="KW-0963">Cytoplasm</keyword>
<feature type="binding site" evidence="7">
    <location>
        <begin position="100"/>
        <end position="106"/>
    </location>
    <ligand>
        <name>ATP</name>
        <dbReference type="ChEBI" id="CHEBI:30616"/>
    </ligand>
</feature>
<comment type="catalytic activity">
    <reaction evidence="7">
        <text>UDP-N-acetyl-alpha-D-muramoyl-L-alanine + D-glutamate + ATP = UDP-N-acetyl-alpha-D-muramoyl-L-alanyl-D-glutamate + ADP + phosphate + H(+)</text>
        <dbReference type="Rhea" id="RHEA:16429"/>
        <dbReference type="ChEBI" id="CHEBI:15378"/>
        <dbReference type="ChEBI" id="CHEBI:29986"/>
        <dbReference type="ChEBI" id="CHEBI:30616"/>
        <dbReference type="ChEBI" id="CHEBI:43474"/>
        <dbReference type="ChEBI" id="CHEBI:83898"/>
        <dbReference type="ChEBI" id="CHEBI:83900"/>
        <dbReference type="ChEBI" id="CHEBI:456216"/>
        <dbReference type="EC" id="6.3.2.9"/>
    </reaction>
</comment>
<sequence>MLKKLISFLNNKTITIWGYGVEGKSTHDFLSKYTKSEVFIVDSDTNIKDRNGLFSKSDLIFKSPGISLHNNNLSFTDYNFTSSSEVFLRFFGSLCIGITGTKGKSTTAKLIYELIQNTKEKVDLAGNIGIPFFDIIPNISEKDFVVAEFSSHQLENIKYSPHIAILLNLFEEHLDYYASAKDYFQAKYNIYKHQNTNDKLITLPSIKNTPYPIEDIKYTTDVLIHQHSISVLFQVAKILNINTKLVDKTIAEFTSLEHRLEFVIQKNGTKYYNDSISTIPQSCIEGIKALKDVNILILGGMDRGIDYSSLCQYIENDNNIKYLFLLDKTGQTIFNNIDKSKFDKVVYKETLSEIISELKNLKLSGVCLFSPAASSYNQFKNFQERGNYFKSLINEL</sequence>
<proteinExistence type="inferred from homology"/>
<dbReference type="GO" id="GO:0008360">
    <property type="term" value="P:regulation of cell shape"/>
    <property type="evidence" value="ECO:0007669"/>
    <property type="project" value="UniProtKB-KW"/>
</dbReference>
<dbReference type="EMBL" id="CACVAW010000005">
    <property type="protein sequence ID" value="CAA6801192.1"/>
    <property type="molecule type" value="Genomic_DNA"/>
</dbReference>
<dbReference type="GO" id="GO:0051301">
    <property type="term" value="P:cell division"/>
    <property type="evidence" value="ECO:0007669"/>
    <property type="project" value="UniProtKB-KW"/>
</dbReference>
<gene>
    <name evidence="7" type="primary">murD</name>
    <name evidence="9" type="ORF">HELGO_WM11033</name>
</gene>
<dbReference type="SUPFAM" id="SSF53244">
    <property type="entry name" value="MurD-like peptide ligases, peptide-binding domain"/>
    <property type="match status" value="1"/>
</dbReference>
<accession>A0A6S6SD00</accession>
<dbReference type="Gene3D" id="3.90.190.20">
    <property type="entry name" value="Mur ligase, C-terminal domain"/>
    <property type="match status" value="1"/>
</dbReference>
<dbReference type="AlphaFoldDB" id="A0A6S6SD00"/>
<organism evidence="9">
    <name type="scientific">uncultured Campylobacterales bacterium</name>
    <dbReference type="NCBI Taxonomy" id="352960"/>
    <lineage>
        <taxon>Bacteria</taxon>
        <taxon>Pseudomonadati</taxon>
        <taxon>Campylobacterota</taxon>
        <taxon>Epsilonproteobacteria</taxon>
        <taxon>Campylobacterales</taxon>
        <taxon>environmental samples</taxon>
    </lineage>
</organism>
<keyword evidence="5 7" id="KW-0547">Nucleotide-binding</keyword>
<evidence type="ECO:0000256" key="6">
    <source>
        <dbReference type="ARBA" id="ARBA00022840"/>
    </source>
</evidence>
<evidence type="ECO:0000256" key="2">
    <source>
        <dbReference type="ARBA" id="ARBA00004752"/>
    </source>
</evidence>
<dbReference type="Pfam" id="PF08245">
    <property type="entry name" value="Mur_ligase_M"/>
    <property type="match status" value="1"/>
</dbReference>
<keyword evidence="7" id="KW-0961">Cell wall biogenesis/degradation</keyword>
<dbReference type="InterPro" id="IPR036565">
    <property type="entry name" value="Mur-like_cat_sf"/>
</dbReference>
<dbReference type="EC" id="6.3.2.9" evidence="7"/>
<dbReference type="PANTHER" id="PTHR43692:SF1">
    <property type="entry name" value="UDP-N-ACETYLMURAMOYLALANINE--D-GLUTAMATE LIGASE"/>
    <property type="match status" value="1"/>
</dbReference>
<dbReference type="InterPro" id="IPR036615">
    <property type="entry name" value="Mur_ligase_C_dom_sf"/>
</dbReference>
<protein>
    <recommendedName>
        <fullName evidence="7">UDP-N-acetylmuramoylalanine--D-glutamate ligase</fullName>
        <ecNumber evidence="7">6.3.2.9</ecNumber>
    </recommendedName>
    <alternativeName>
        <fullName evidence="7">D-glutamic acid-adding enzyme</fullName>
    </alternativeName>
    <alternativeName>
        <fullName evidence="7">UDP-N-acetylmuramoyl-L-alanyl-D-glutamate synthetase</fullName>
    </alternativeName>
</protein>
<dbReference type="InterPro" id="IPR013221">
    <property type="entry name" value="Mur_ligase_cen"/>
</dbReference>
<keyword evidence="6 7" id="KW-0067">ATP-binding</keyword>
<reference evidence="9" key="1">
    <citation type="submission" date="2020-01" db="EMBL/GenBank/DDBJ databases">
        <authorList>
            <person name="Meier V. D."/>
            <person name="Meier V D."/>
        </authorList>
    </citation>
    <scope>NUCLEOTIDE SEQUENCE</scope>
    <source>
        <strain evidence="9">HLG_WM_MAG_12</strain>
    </source>
</reference>
<keyword evidence="7" id="KW-0133">Cell shape</keyword>
<evidence type="ECO:0000256" key="4">
    <source>
        <dbReference type="ARBA" id="ARBA00022598"/>
    </source>
</evidence>
<dbReference type="GO" id="GO:0005737">
    <property type="term" value="C:cytoplasm"/>
    <property type="evidence" value="ECO:0007669"/>
    <property type="project" value="UniProtKB-SubCell"/>
</dbReference>
<feature type="domain" description="Mur ligase central" evidence="8">
    <location>
        <begin position="98"/>
        <end position="203"/>
    </location>
</feature>
<keyword evidence="7" id="KW-0131">Cell cycle</keyword>
<comment type="function">
    <text evidence="7">Cell wall formation. Catalyzes the addition of glutamate to the nucleotide precursor UDP-N-acetylmuramoyl-L-alanine (UMA).</text>
</comment>
<name>A0A6S6SD00_9BACT</name>
<evidence type="ECO:0000256" key="7">
    <source>
        <dbReference type="HAMAP-Rule" id="MF_00639"/>
    </source>
</evidence>
<dbReference type="SUPFAM" id="SSF53623">
    <property type="entry name" value="MurD-like peptide ligases, catalytic domain"/>
    <property type="match status" value="1"/>
</dbReference>
<keyword evidence="7" id="KW-0573">Peptidoglycan synthesis</keyword>
<dbReference type="Gene3D" id="3.40.1190.10">
    <property type="entry name" value="Mur-like, catalytic domain"/>
    <property type="match status" value="1"/>
</dbReference>
<dbReference type="PANTHER" id="PTHR43692">
    <property type="entry name" value="UDP-N-ACETYLMURAMOYLALANINE--D-GLUTAMATE LIGASE"/>
    <property type="match status" value="1"/>
</dbReference>
<dbReference type="GO" id="GO:0008764">
    <property type="term" value="F:UDP-N-acetylmuramoylalanine-D-glutamate ligase activity"/>
    <property type="evidence" value="ECO:0007669"/>
    <property type="project" value="UniProtKB-UniRule"/>
</dbReference>
<evidence type="ECO:0000256" key="3">
    <source>
        <dbReference type="ARBA" id="ARBA00022490"/>
    </source>
</evidence>
<dbReference type="UniPathway" id="UPA00219"/>
<dbReference type="InterPro" id="IPR005762">
    <property type="entry name" value="MurD"/>
</dbReference>
<evidence type="ECO:0000313" key="9">
    <source>
        <dbReference type="EMBL" id="CAA6801192.1"/>
    </source>
</evidence>
<comment type="subcellular location">
    <subcellularLocation>
        <location evidence="1 7">Cytoplasm</location>
    </subcellularLocation>
</comment>
<dbReference type="GO" id="GO:0009252">
    <property type="term" value="P:peptidoglycan biosynthetic process"/>
    <property type="evidence" value="ECO:0007669"/>
    <property type="project" value="UniProtKB-UniRule"/>
</dbReference>
<dbReference type="HAMAP" id="MF_00639">
    <property type="entry name" value="MurD"/>
    <property type="match status" value="1"/>
</dbReference>